<accession>A0ACC0FY78</accession>
<comment type="caution">
    <text evidence="1">The sequence shown here is derived from an EMBL/GenBank/DDBJ whole genome shotgun (WGS) entry which is preliminary data.</text>
</comment>
<evidence type="ECO:0000313" key="1">
    <source>
        <dbReference type="EMBL" id="KAI7993740.1"/>
    </source>
</evidence>
<evidence type="ECO:0000313" key="2">
    <source>
        <dbReference type="Proteomes" id="UP001060215"/>
    </source>
</evidence>
<organism evidence="1 2">
    <name type="scientific">Camellia lanceoleosa</name>
    <dbReference type="NCBI Taxonomy" id="1840588"/>
    <lineage>
        <taxon>Eukaryota</taxon>
        <taxon>Viridiplantae</taxon>
        <taxon>Streptophyta</taxon>
        <taxon>Embryophyta</taxon>
        <taxon>Tracheophyta</taxon>
        <taxon>Spermatophyta</taxon>
        <taxon>Magnoliopsida</taxon>
        <taxon>eudicotyledons</taxon>
        <taxon>Gunneridae</taxon>
        <taxon>Pentapetalae</taxon>
        <taxon>asterids</taxon>
        <taxon>Ericales</taxon>
        <taxon>Theaceae</taxon>
        <taxon>Camellia</taxon>
    </lineage>
</organism>
<dbReference type="Proteomes" id="UP001060215">
    <property type="component" value="Chromosome 12"/>
</dbReference>
<protein>
    <submittedName>
        <fullName evidence="1">FAM10 family protein</fullName>
    </submittedName>
</protein>
<dbReference type="EMBL" id="CM045769">
    <property type="protein sequence ID" value="KAI7993740.1"/>
    <property type="molecule type" value="Genomic_DNA"/>
</dbReference>
<sequence>MPYVVEESNEDLEDNEKEPQPHGAAEEEEESKIVESDLELEGETMEPDNDLPQKMADPSIKVIEENRDAAQHANAKAMETISEGKHEEEIEHLTQAILLNPTSVIMYVTRASVYIKMKKPNAVIRGANAIIRGANAALEINPDLAKRYKSHGMALAMLGQWREAAKDLHLASKLDQWFEFTSF</sequence>
<gene>
    <name evidence="1" type="ORF">LOK49_LG11G02300</name>
</gene>
<name>A0ACC0FY78_9ERIC</name>
<keyword evidence="2" id="KW-1185">Reference proteome</keyword>
<proteinExistence type="predicted"/>
<reference evidence="1 2" key="1">
    <citation type="journal article" date="2022" name="Plant J.">
        <title>Chromosome-level genome of Camellia lanceoleosa provides a valuable resource for understanding genome evolution and self-incompatibility.</title>
        <authorList>
            <person name="Gong W."/>
            <person name="Xiao S."/>
            <person name="Wang L."/>
            <person name="Liao Z."/>
            <person name="Chang Y."/>
            <person name="Mo W."/>
            <person name="Hu G."/>
            <person name="Li W."/>
            <person name="Zhao G."/>
            <person name="Zhu H."/>
            <person name="Hu X."/>
            <person name="Ji K."/>
            <person name="Xiang X."/>
            <person name="Song Q."/>
            <person name="Yuan D."/>
            <person name="Jin S."/>
            <person name="Zhang L."/>
        </authorList>
    </citation>
    <scope>NUCLEOTIDE SEQUENCE [LARGE SCALE GENOMIC DNA]</scope>
    <source>
        <strain evidence="1">SQ_2022a</strain>
    </source>
</reference>